<reference evidence="2" key="1">
    <citation type="submission" date="2020-05" db="EMBL/GenBank/DDBJ databases">
        <authorList>
            <person name="Chiriac C."/>
            <person name="Salcher M."/>
            <person name="Ghai R."/>
            <person name="Kavagutti S V."/>
        </authorList>
    </citation>
    <scope>NUCLEOTIDE SEQUENCE</scope>
</reference>
<dbReference type="InterPro" id="IPR012347">
    <property type="entry name" value="Ferritin-like"/>
</dbReference>
<sequence>MGRMWSGLVAAVAVLALVVAGVALLRDDDGWMPHRDAGAWSMSGGTGYGAGGGMAGAWTADDEAGFLREMVAHHDEAIEMAAELSRSERPAMRALGVRIVSSQTAQVEQMEAWLDEWYADEPADTAYEPMMRDLSGLSGDRLDRTFLEDMVGHHMAAVMMSQRLLVHGGAEHDEVADLARTIRTEQAREIRWMSARLSTWFGVSAAHGRMMGCPGLA</sequence>
<dbReference type="InterPro" id="IPR005183">
    <property type="entry name" value="DUF305_CopM-like"/>
</dbReference>
<dbReference type="EMBL" id="CAFBMW010000048">
    <property type="protein sequence ID" value="CAB4964590.1"/>
    <property type="molecule type" value="Genomic_DNA"/>
</dbReference>
<evidence type="ECO:0000313" key="2">
    <source>
        <dbReference type="EMBL" id="CAB4964590.1"/>
    </source>
</evidence>
<dbReference type="AlphaFoldDB" id="A0A6J7L8L2"/>
<dbReference type="Gene3D" id="1.20.1260.10">
    <property type="match status" value="1"/>
</dbReference>
<protein>
    <submittedName>
        <fullName evidence="2">Unannotated protein</fullName>
    </submittedName>
</protein>
<dbReference type="PANTHER" id="PTHR36933">
    <property type="entry name" value="SLL0788 PROTEIN"/>
    <property type="match status" value="1"/>
</dbReference>
<evidence type="ECO:0000259" key="1">
    <source>
        <dbReference type="Pfam" id="PF03713"/>
    </source>
</evidence>
<dbReference type="PANTHER" id="PTHR36933:SF1">
    <property type="entry name" value="SLL0788 PROTEIN"/>
    <property type="match status" value="1"/>
</dbReference>
<dbReference type="Pfam" id="PF03713">
    <property type="entry name" value="DUF305"/>
    <property type="match status" value="1"/>
</dbReference>
<organism evidence="2">
    <name type="scientific">freshwater metagenome</name>
    <dbReference type="NCBI Taxonomy" id="449393"/>
    <lineage>
        <taxon>unclassified sequences</taxon>
        <taxon>metagenomes</taxon>
        <taxon>ecological metagenomes</taxon>
    </lineage>
</organism>
<gene>
    <name evidence="2" type="ORF">UFOPK3662_03573</name>
</gene>
<accession>A0A6J7L8L2</accession>
<feature type="domain" description="DUF305" evidence="1">
    <location>
        <begin position="63"/>
        <end position="195"/>
    </location>
</feature>
<name>A0A6J7L8L2_9ZZZZ</name>
<proteinExistence type="predicted"/>